<evidence type="ECO:0000256" key="1">
    <source>
        <dbReference type="SAM" id="SignalP"/>
    </source>
</evidence>
<reference evidence="3" key="2">
    <citation type="submission" date="2024-06" db="EMBL/GenBank/DDBJ databases">
        <authorList>
            <person name="Li S."/>
        </authorList>
    </citation>
    <scope>NUCLEOTIDE SEQUENCE</scope>
    <source>
        <strain evidence="3">SR10</strain>
    </source>
</reference>
<name>A0AAU8MRR4_9GAMM</name>
<feature type="chain" id="PRO_5043739645" description="Lipoprotein" evidence="1">
    <location>
        <begin position="27"/>
        <end position="68"/>
    </location>
</feature>
<proteinExistence type="predicted"/>
<dbReference type="EMBL" id="CP159925">
    <property type="protein sequence ID" value="XCO74906.1"/>
    <property type="molecule type" value="Genomic_DNA"/>
</dbReference>
<dbReference type="Proteomes" id="UP001387215">
    <property type="component" value="Unassembled WGS sequence"/>
</dbReference>
<dbReference type="AlphaFoldDB" id="A0AAU8MRR4"/>
<organism evidence="3">
    <name type="scientific">Lysobacter firmicutimachus</name>
    <dbReference type="NCBI Taxonomy" id="1792846"/>
    <lineage>
        <taxon>Bacteria</taxon>
        <taxon>Pseudomonadati</taxon>
        <taxon>Pseudomonadota</taxon>
        <taxon>Gammaproteobacteria</taxon>
        <taxon>Lysobacterales</taxon>
        <taxon>Lysobacteraceae</taxon>
        <taxon>Lysobacter</taxon>
    </lineage>
</organism>
<keyword evidence="1" id="KW-0732">Signal</keyword>
<dbReference type="RefSeq" id="WP_064746949.1">
    <property type="nucleotide sequence ID" value="NZ_CP159925.1"/>
</dbReference>
<evidence type="ECO:0000313" key="3">
    <source>
        <dbReference type="EMBL" id="XCO74906.1"/>
    </source>
</evidence>
<accession>A0AAU8MRR4</accession>
<feature type="signal peptide" evidence="1">
    <location>
        <begin position="1"/>
        <end position="26"/>
    </location>
</feature>
<evidence type="ECO:0000313" key="4">
    <source>
        <dbReference type="Proteomes" id="UP001387215"/>
    </source>
</evidence>
<gene>
    <name evidence="3" type="ORF">ABU614_21550</name>
    <name evidence="2" type="ORF">V2J18_15070</name>
</gene>
<reference evidence="2 4" key="1">
    <citation type="submission" date="2024-02" db="EMBL/GenBank/DDBJ databases">
        <title>Lysobacter Genome Sequencing and Mining.</title>
        <authorList>
            <person name="Bierman J."/>
            <person name="Walker M.C."/>
        </authorList>
    </citation>
    <scope>NUCLEOTIDE SEQUENCE [LARGE SCALE GENOMIC DNA]</scope>
    <source>
        <strain evidence="2 4">PB6250</strain>
    </source>
</reference>
<protein>
    <recommendedName>
        <fullName evidence="5">Lipoprotein</fullName>
    </recommendedName>
</protein>
<keyword evidence="4" id="KW-1185">Reference proteome</keyword>
<dbReference type="EMBL" id="JBANDL010000002">
    <property type="protein sequence ID" value="MEI2455987.1"/>
    <property type="molecule type" value="Genomic_DNA"/>
</dbReference>
<evidence type="ECO:0008006" key="5">
    <source>
        <dbReference type="Google" id="ProtNLM"/>
    </source>
</evidence>
<sequence>MTRSQSLLAVCALVFGGAFSIATTQAAPPCPECYYPYRACMRAATTTAEQQACQAEYHECVGMFCSIP</sequence>
<evidence type="ECO:0000313" key="2">
    <source>
        <dbReference type="EMBL" id="MEI2455987.1"/>
    </source>
</evidence>